<keyword evidence="3" id="KW-0805">Transcription regulation</keyword>
<evidence type="ECO:0000256" key="5">
    <source>
        <dbReference type="PROSITE-ProRule" id="PRU00169"/>
    </source>
</evidence>
<evidence type="ECO:0000313" key="8">
    <source>
        <dbReference type="EMBL" id="KYF93595.1"/>
    </source>
</evidence>
<dbReference type="FunFam" id="3.40.50.300:FF:000006">
    <property type="entry name" value="DNA-binding transcriptional regulator NtrC"/>
    <property type="match status" value="1"/>
</dbReference>
<evidence type="ECO:0000259" key="7">
    <source>
        <dbReference type="PROSITE" id="PS50110"/>
    </source>
</evidence>
<dbReference type="InterPro" id="IPR058031">
    <property type="entry name" value="AAA_lid_NorR"/>
</dbReference>
<evidence type="ECO:0000256" key="4">
    <source>
        <dbReference type="ARBA" id="ARBA00023163"/>
    </source>
</evidence>
<evidence type="ECO:0000256" key="3">
    <source>
        <dbReference type="ARBA" id="ARBA00023015"/>
    </source>
</evidence>
<dbReference type="InterPro" id="IPR011006">
    <property type="entry name" value="CheY-like_superfamily"/>
</dbReference>
<keyword evidence="1" id="KW-0547">Nucleotide-binding</keyword>
<dbReference type="GO" id="GO:0043565">
    <property type="term" value="F:sequence-specific DNA binding"/>
    <property type="evidence" value="ECO:0007669"/>
    <property type="project" value="InterPro"/>
</dbReference>
<dbReference type="CDD" id="cd00009">
    <property type="entry name" value="AAA"/>
    <property type="match status" value="1"/>
</dbReference>
<dbReference type="InterPro" id="IPR025943">
    <property type="entry name" value="Sigma_54_int_dom_ATP-bd_2"/>
</dbReference>
<dbReference type="Gene3D" id="1.10.8.60">
    <property type="match status" value="1"/>
</dbReference>
<keyword evidence="4" id="KW-0804">Transcription</keyword>
<dbReference type="EMBL" id="JEMB01000803">
    <property type="protein sequence ID" value="KYF93595.1"/>
    <property type="molecule type" value="Genomic_DNA"/>
</dbReference>
<sequence>MGRRALIIDDDEAMCAWLAADLRSRGVEATTRTSPTAALALLEEDEGFDVILTDLNMRGMNGIEVCGRAAELRPDVPVVVITAFGSIETAVEAIRAGAYDYVTKPVDIETLALALERAIAHHALKAEVRRLRRAVAGPGAFPDLVGRSAAMRRVQDMIERIADSDATVLITGESGTGKEVVARALHERSRRKGGPFVAVNCAAVPESLIESELFGHVRGAFTDARTTRSGLFVEANGGTLLLDEIGELPLAMQAKLLRALQERRVRPVGGSAEVPFDARIVAATNRDLDEAVEERRFREDLYYRINVLHVELPPVRARGSDVLLLAQRFLEDCAARSGKEGVIGLSPAAAERLLAYSWPGNVREIQNCIERAVALTQYEEITVDDLPAKIREHRPSHVIVAADDPSELVPLEAVERRYILRVLEAAGGNKTLAARILGLDRKTLHRKLERWEPPAGGAAKGG</sequence>
<dbReference type="Pfam" id="PF00072">
    <property type="entry name" value="Response_reg"/>
    <property type="match status" value="1"/>
</dbReference>
<dbReference type="PROSITE" id="PS50045">
    <property type="entry name" value="SIGMA54_INTERACT_4"/>
    <property type="match status" value="1"/>
</dbReference>
<dbReference type="GO" id="GO:0006355">
    <property type="term" value="P:regulation of DNA-templated transcription"/>
    <property type="evidence" value="ECO:0007669"/>
    <property type="project" value="InterPro"/>
</dbReference>
<proteinExistence type="predicted"/>
<dbReference type="Gene3D" id="3.40.50.2300">
    <property type="match status" value="1"/>
</dbReference>
<dbReference type="InterPro" id="IPR003593">
    <property type="entry name" value="AAA+_ATPase"/>
</dbReference>
<dbReference type="InterPro" id="IPR002197">
    <property type="entry name" value="HTH_Fis"/>
</dbReference>
<dbReference type="PANTHER" id="PTHR32071">
    <property type="entry name" value="TRANSCRIPTIONAL REGULATORY PROTEIN"/>
    <property type="match status" value="1"/>
</dbReference>
<dbReference type="InterPro" id="IPR001789">
    <property type="entry name" value="Sig_transdc_resp-reg_receiver"/>
</dbReference>
<dbReference type="InterPro" id="IPR025662">
    <property type="entry name" value="Sigma_54_int_dom_ATP-bd_1"/>
</dbReference>
<name>A0A150SMC7_SORCE</name>
<accession>A0A150SMC7</accession>
<protein>
    <submittedName>
        <fullName evidence="8">Fis family transcriptional regulator</fullName>
    </submittedName>
</protein>
<feature type="domain" description="Sigma-54 factor interaction" evidence="6">
    <location>
        <begin position="144"/>
        <end position="374"/>
    </location>
</feature>
<keyword evidence="5" id="KW-0597">Phosphoprotein</keyword>
<evidence type="ECO:0000313" key="9">
    <source>
        <dbReference type="Proteomes" id="UP000075635"/>
    </source>
</evidence>
<reference evidence="8 9" key="1">
    <citation type="submission" date="2014-02" db="EMBL/GenBank/DDBJ databases">
        <title>The small core and large imbalanced accessory genome model reveals a collaborative survival strategy of Sorangium cellulosum strains in nature.</title>
        <authorList>
            <person name="Han K."/>
            <person name="Peng R."/>
            <person name="Blom J."/>
            <person name="Li Y.-Z."/>
        </authorList>
    </citation>
    <scope>NUCLEOTIDE SEQUENCE [LARGE SCALE GENOMIC DNA]</scope>
    <source>
        <strain evidence="8 9">So0011-07</strain>
    </source>
</reference>
<feature type="domain" description="Response regulatory" evidence="7">
    <location>
        <begin position="4"/>
        <end position="119"/>
    </location>
</feature>
<organism evidence="8 9">
    <name type="scientific">Sorangium cellulosum</name>
    <name type="common">Polyangium cellulosum</name>
    <dbReference type="NCBI Taxonomy" id="56"/>
    <lineage>
        <taxon>Bacteria</taxon>
        <taxon>Pseudomonadati</taxon>
        <taxon>Myxococcota</taxon>
        <taxon>Polyangia</taxon>
        <taxon>Polyangiales</taxon>
        <taxon>Polyangiaceae</taxon>
        <taxon>Sorangium</taxon>
    </lineage>
</organism>
<dbReference type="InterPro" id="IPR002078">
    <property type="entry name" value="Sigma_54_int"/>
</dbReference>
<dbReference type="AlphaFoldDB" id="A0A150SMC7"/>
<dbReference type="GO" id="GO:0000160">
    <property type="term" value="P:phosphorelay signal transduction system"/>
    <property type="evidence" value="ECO:0007669"/>
    <property type="project" value="InterPro"/>
</dbReference>
<dbReference type="PROSITE" id="PS00675">
    <property type="entry name" value="SIGMA54_INTERACT_1"/>
    <property type="match status" value="1"/>
</dbReference>
<dbReference type="Gene3D" id="1.10.10.60">
    <property type="entry name" value="Homeodomain-like"/>
    <property type="match status" value="1"/>
</dbReference>
<dbReference type="SMART" id="SM00382">
    <property type="entry name" value="AAA"/>
    <property type="match status" value="1"/>
</dbReference>
<evidence type="ECO:0000256" key="1">
    <source>
        <dbReference type="ARBA" id="ARBA00022741"/>
    </source>
</evidence>
<feature type="modified residue" description="4-aspartylphosphate" evidence="5">
    <location>
        <position position="54"/>
    </location>
</feature>
<evidence type="ECO:0000259" key="6">
    <source>
        <dbReference type="PROSITE" id="PS50045"/>
    </source>
</evidence>
<dbReference type="GO" id="GO:0005524">
    <property type="term" value="F:ATP binding"/>
    <property type="evidence" value="ECO:0007669"/>
    <property type="project" value="UniProtKB-KW"/>
</dbReference>
<gene>
    <name evidence="8" type="ORF">BE17_48710</name>
</gene>
<dbReference type="Pfam" id="PF25601">
    <property type="entry name" value="AAA_lid_14"/>
    <property type="match status" value="1"/>
</dbReference>
<keyword evidence="2" id="KW-0067">ATP-binding</keyword>
<dbReference type="SUPFAM" id="SSF52172">
    <property type="entry name" value="CheY-like"/>
    <property type="match status" value="1"/>
</dbReference>
<evidence type="ECO:0000256" key="2">
    <source>
        <dbReference type="ARBA" id="ARBA00022840"/>
    </source>
</evidence>
<dbReference type="Pfam" id="PF02954">
    <property type="entry name" value="HTH_8"/>
    <property type="match status" value="1"/>
</dbReference>
<dbReference type="Gene3D" id="3.40.50.300">
    <property type="entry name" value="P-loop containing nucleotide triphosphate hydrolases"/>
    <property type="match status" value="1"/>
</dbReference>
<dbReference type="SMART" id="SM00448">
    <property type="entry name" value="REC"/>
    <property type="match status" value="1"/>
</dbReference>
<dbReference type="PROSITE" id="PS50110">
    <property type="entry name" value="RESPONSE_REGULATORY"/>
    <property type="match status" value="1"/>
</dbReference>
<dbReference type="InterPro" id="IPR027417">
    <property type="entry name" value="P-loop_NTPase"/>
</dbReference>
<comment type="caution">
    <text evidence="8">The sequence shown here is derived from an EMBL/GenBank/DDBJ whole genome shotgun (WGS) entry which is preliminary data.</text>
</comment>
<dbReference type="SUPFAM" id="SSF52540">
    <property type="entry name" value="P-loop containing nucleoside triphosphate hydrolases"/>
    <property type="match status" value="1"/>
</dbReference>
<dbReference type="PRINTS" id="PR01590">
    <property type="entry name" value="HTHFIS"/>
</dbReference>
<dbReference type="PROSITE" id="PS00676">
    <property type="entry name" value="SIGMA54_INTERACT_2"/>
    <property type="match status" value="1"/>
</dbReference>
<dbReference type="Pfam" id="PF00158">
    <property type="entry name" value="Sigma54_activat"/>
    <property type="match status" value="1"/>
</dbReference>
<dbReference type="Proteomes" id="UP000075635">
    <property type="component" value="Unassembled WGS sequence"/>
</dbReference>
<dbReference type="InterPro" id="IPR009057">
    <property type="entry name" value="Homeodomain-like_sf"/>
</dbReference>
<dbReference type="SUPFAM" id="SSF46689">
    <property type="entry name" value="Homeodomain-like"/>
    <property type="match status" value="1"/>
</dbReference>